<name>A3PE56_PROM0</name>
<sequence length="341" mass="37420">MATKVIAEAGVNHNGSLDLALKLVEEAKLSGADSIKFQTFKSESLASFSAPLAQYQKKSNSYKSQIDMLKSLELTDKDTKRIFSFCNEIGIEFMSSPFGVDELHFLLDLGMLSIKIPSGEITNYALISEIGKFISEGNINVLLSTGMSSLGDIEEALSLLRFKETLERITIMHCVSSYPAPNKDLNLKVLSTLQNCFGCKTGYSDHSENIIAPIISIALGASAIEKHLTLDKDLPGPDHKASITPKLFAKMVSDIRATEVMLGNSRKETKESEIENKLIARRSIRAFNNIQKGSLITKKNIIFQRPGNGLSPMEIDKVIGAVASKDYKDGDLILDLNLNEI</sequence>
<dbReference type="PROSITE" id="PS50844">
    <property type="entry name" value="AFP_LIKE"/>
    <property type="match status" value="1"/>
</dbReference>
<dbReference type="RefSeq" id="WP_011863340.1">
    <property type="nucleotide sequence ID" value="NC_009091.1"/>
</dbReference>
<dbReference type="AlphaFoldDB" id="A3PE56"/>
<dbReference type="Proteomes" id="UP000001430">
    <property type="component" value="Chromosome"/>
</dbReference>
<dbReference type="SMART" id="SM00858">
    <property type="entry name" value="SAF"/>
    <property type="match status" value="1"/>
</dbReference>
<dbReference type="GO" id="GO:0047444">
    <property type="term" value="F:N-acylneuraminate-9-phosphate synthase activity"/>
    <property type="evidence" value="ECO:0007669"/>
    <property type="project" value="UniProtKB-EC"/>
</dbReference>
<dbReference type="eggNOG" id="COG2089">
    <property type="taxonomic scope" value="Bacteria"/>
</dbReference>
<proteinExistence type="predicted"/>
<dbReference type="SUPFAM" id="SSF51569">
    <property type="entry name" value="Aldolase"/>
    <property type="match status" value="1"/>
</dbReference>
<evidence type="ECO:0000259" key="1">
    <source>
        <dbReference type="PROSITE" id="PS50844"/>
    </source>
</evidence>
<dbReference type="InterPro" id="IPR006190">
    <property type="entry name" value="SAF_AFP_Neu5Ac"/>
</dbReference>
<keyword evidence="2" id="KW-0808">Transferase</keyword>
<feature type="domain" description="AFP-like" evidence="1">
    <location>
        <begin position="283"/>
        <end position="333"/>
    </location>
</feature>
<dbReference type="STRING" id="167546.P9301_14081"/>
<dbReference type="InterPro" id="IPR051690">
    <property type="entry name" value="PseI-like"/>
</dbReference>
<dbReference type="Gene3D" id="3.90.1210.10">
    <property type="entry name" value="Antifreeze-like/N-acetylneuraminic acid synthase C-terminal domain"/>
    <property type="match status" value="1"/>
</dbReference>
<dbReference type="Pfam" id="PF08666">
    <property type="entry name" value="SAF"/>
    <property type="match status" value="1"/>
</dbReference>
<dbReference type="GO" id="GO:0050462">
    <property type="term" value="F:N-acetylneuraminate synthase activity"/>
    <property type="evidence" value="ECO:0007669"/>
    <property type="project" value="UniProtKB-EC"/>
</dbReference>
<dbReference type="InterPro" id="IPR013785">
    <property type="entry name" value="Aldolase_TIM"/>
</dbReference>
<dbReference type="InterPro" id="IPR057736">
    <property type="entry name" value="SAF_PseI/NeuA/NeuB"/>
</dbReference>
<dbReference type="InterPro" id="IPR013974">
    <property type="entry name" value="SAF"/>
</dbReference>
<dbReference type="Pfam" id="PF03102">
    <property type="entry name" value="NeuB"/>
    <property type="match status" value="1"/>
</dbReference>
<dbReference type="InterPro" id="IPR013132">
    <property type="entry name" value="PseI/NeuA/B-like_N"/>
</dbReference>
<gene>
    <name evidence="2" type="primary">spsE</name>
    <name evidence="2" type="ordered locus">P9301_14081</name>
</gene>
<dbReference type="Gene3D" id="3.20.20.70">
    <property type="entry name" value="Aldolase class I"/>
    <property type="match status" value="1"/>
</dbReference>
<protein>
    <submittedName>
        <fullName evidence="2">Sialic acid synthase</fullName>
        <ecNumber evidence="2">2.5.1.56</ecNumber>
        <ecNumber evidence="2">2.5.1.57</ecNumber>
    </submittedName>
</protein>
<dbReference type="SUPFAM" id="SSF51269">
    <property type="entry name" value="AFP III-like domain"/>
    <property type="match status" value="1"/>
</dbReference>
<dbReference type="OrthoDB" id="9814210at2"/>
<dbReference type="GO" id="GO:0016051">
    <property type="term" value="P:carbohydrate biosynthetic process"/>
    <property type="evidence" value="ECO:0007669"/>
    <property type="project" value="InterPro"/>
</dbReference>
<dbReference type="HOGENOM" id="CLU_040465_0_0_3"/>
<dbReference type="EC" id="2.5.1.56" evidence="2"/>
<reference evidence="2 3" key="1">
    <citation type="journal article" date="2007" name="PLoS Genet.">
        <title>Patterns and implications of gene gain and loss in the evolution of Prochlorococcus.</title>
        <authorList>
            <person name="Kettler G.C."/>
            <person name="Martiny A.C."/>
            <person name="Huang K."/>
            <person name="Zucker J."/>
            <person name="Coleman M.L."/>
            <person name="Rodrigue S."/>
            <person name="Chen F."/>
            <person name="Lapidus A."/>
            <person name="Ferriera S."/>
            <person name="Johnson J."/>
            <person name="Steglich C."/>
            <person name="Church G.M."/>
            <person name="Richardson P."/>
            <person name="Chisholm S.W."/>
        </authorList>
    </citation>
    <scope>NUCLEOTIDE SEQUENCE [LARGE SCALE GENOMIC DNA]</scope>
    <source>
        <strain evidence="2 3">MIT 9301</strain>
    </source>
</reference>
<keyword evidence="3" id="KW-1185">Reference proteome</keyword>
<dbReference type="CDD" id="cd11615">
    <property type="entry name" value="SAF_NeuB_like"/>
    <property type="match status" value="1"/>
</dbReference>
<dbReference type="PANTHER" id="PTHR42966">
    <property type="entry name" value="N-ACETYLNEURAMINATE SYNTHASE"/>
    <property type="match status" value="1"/>
</dbReference>
<organism evidence="2 3">
    <name type="scientific">Prochlorococcus marinus (strain MIT 9301)</name>
    <dbReference type="NCBI Taxonomy" id="167546"/>
    <lineage>
        <taxon>Bacteria</taxon>
        <taxon>Bacillati</taxon>
        <taxon>Cyanobacteriota</taxon>
        <taxon>Cyanophyceae</taxon>
        <taxon>Synechococcales</taxon>
        <taxon>Prochlorococcaceae</taxon>
        <taxon>Prochlorococcus</taxon>
    </lineage>
</organism>
<dbReference type="PANTHER" id="PTHR42966:SF1">
    <property type="entry name" value="SIALIC ACID SYNTHASE"/>
    <property type="match status" value="1"/>
</dbReference>
<dbReference type="EMBL" id="CP000576">
    <property type="protein sequence ID" value="ABO18031.1"/>
    <property type="molecule type" value="Genomic_DNA"/>
</dbReference>
<dbReference type="KEGG" id="pmg:P9301_14081"/>
<dbReference type="EC" id="2.5.1.57" evidence="2"/>
<evidence type="ECO:0000313" key="2">
    <source>
        <dbReference type="EMBL" id="ABO18031.1"/>
    </source>
</evidence>
<accession>A3PE56</accession>
<dbReference type="InterPro" id="IPR036732">
    <property type="entry name" value="AFP_Neu5c_C_sf"/>
</dbReference>
<evidence type="ECO:0000313" key="3">
    <source>
        <dbReference type="Proteomes" id="UP000001430"/>
    </source>
</evidence>